<accession>R7W5A4</accession>
<name>R7W5A4_AEGTA</name>
<protein>
    <submittedName>
        <fullName evidence="1">Heat stress transcription factor A-2e</fullName>
    </submittedName>
</protein>
<dbReference type="EnsemblPlants" id="EMT02531">
    <property type="protein sequence ID" value="EMT02531"/>
    <property type="gene ID" value="F775_33064"/>
</dbReference>
<proteinExistence type="predicted"/>
<dbReference type="Gene3D" id="1.10.10.10">
    <property type="entry name" value="Winged helix-like DNA-binding domain superfamily/Winged helix DNA-binding domain"/>
    <property type="match status" value="1"/>
</dbReference>
<dbReference type="InterPro" id="IPR036388">
    <property type="entry name" value="WH-like_DNA-bd_sf"/>
</dbReference>
<dbReference type="AlphaFoldDB" id="R7W5A4"/>
<organism evidence="1">
    <name type="scientific">Aegilops tauschii</name>
    <name type="common">Tausch's goatgrass</name>
    <name type="synonym">Aegilops squarrosa</name>
    <dbReference type="NCBI Taxonomy" id="37682"/>
    <lineage>
        <taxon>Eukaryota</taxon>
        <taxon>Viridiplantae</taxon>
        <taxon>Streptophyta</taxon>
        <taxon>Embryophyta</taxon>
        <taxon>Tracheophyta</taxon>
        <taxon>Spermatophyta</taxon>
        <taxon>Magnoliopsida</taxon>
        <taxon>Liliopsida</taxon>
        <taxon>Poales</taxon>
        <taxon>Poaceae</taxon>
        <taxon>BOP clade</taxon>
        <taxon>Pooideae</taxon>
        <taxon>Triticodae</taxon>
        <taxon>Triticeae</taxon>
        <taxon>Triticinae</taxon>
        <taxon>Aegilops</taxon>
    </lineage>
</organism>
<evidence type="ECO:0000313" key="1">
    <source>
        <dbReference type="EnsemblPlants" id="EMT02531"/>
    </source>
</evidence>
<sequence length="139" mass="14801">MSHRMMSPVKVEGRPCPSPAAGGGGAPRPMDGLGDTGPTPFLAKTYDMVDDPAMDAVISWSATNRSSSGPPPLRHRAIAEVLQAQQLLELRPPAQHLYSRRRLSAVVQKVWHGNSDILIDQASYGVIDSSSALGANSWG</sequence>
<reference evidence="1" key="1">
    <citation type="submission" date="2015-06" db="UniProtKB">
        <authorList>
            <consortium name="EnsemblPlants"/>
        </authorList>
    </citation>
    <scope>IDENTIFICATION</scope>
</reference>